<name>A0AAV3Q8B7_LITER</name>
<gene>
    <name evidence="3" type="ORF">LIER_16484</name>
</gene>
<evidence type="ECO:0000259" key="1">
    <source>
        <dbReference type="Pfam" id="PF23606"/>
    </source>
</evidence>
<dbReference type="PANTHER" id="PTHR46562:SF1">
    <property type="entry name" value="SERINE_THREONINE-PROTEIN KINASE ULK4"/>
    <property type="match status" value="1"/>
</dbReference>
<comment type="caution">
    <text evidence="3">The sequence shown here is derived from an EMBL/GenBank/DDBJ whole genome shotgun (WGS) entry which is preliminary data.</text>
</comment>
<dbReference type="InterPro" id="IPR044591">
    <property type="entry name" value="RUK"/>
</dbReference>
<protein>
    <submittedName>
        <fullName evidence="3">Uncharacterized protein</fullName>
    </submittedName>
</protein>
<reference evidence="3 4" key="1">
    <citation type="submission" date="2024-01" db="EMBL/GenBank/DDBJ databases">
        <title>The complete chloroplast genome sequence of Lithospermum erythrorhizon: insights into the phylogenetic relationship among Boraginaceae species and the maternal lineages of purple gromwells.</title>
        <authorList>
            <person name="Okada T."/>
            <person name="Watanabe K."/>
        </authorList>
    </citation>
    <scope>NUCLEOTIDE SEQUENCE [LARGE SCALE GENOMIC DNA]</scope>
</reference>
<feature type="domain" description="Serine/threonine-protein kinase ULK4/RUNKEL HEAT repeats" evidence="1">
    <location>
        <begin position="2"/>
        <end position="59"/>
    </location>
</feature>
<dbReference type="GO" id="GO:0008017">
    <property type="term" value="F:microtubule binding"/>
    <property type="evidence" value="ECO:0007669"/>
    <property type="project" value="InterPro"/>
</dbReference>
<organism evidence="3 4">
    <name type="scientific">Lithospermum erythrorhizon</name>
    <name type="common">Purple gromwell</name>
    <name type="synonym">Lithospermum officinale var. erythrorhizon</name>
    <dbReference type="NCBI Taxonomy" id="34254"/>
    <lineage>
        <taxon>Eukaryota</taxon>
        <taxon>Viridiplantae</taxon>
        <taxon>Streptophyta</taxon>
        <taxon>Embryophyta</taxon>
        <taxon>Tracheophyta</taxon>
        <taxon>Spermatophyta</taxon>
        <taxon>Magnoliopsida</taxon>
        <taxon>eudicotyledons</taxon>
        <taxon>Gunneridae</taxon>
        <taxon>Pentapetalae</taxon>
        <taxon>asterids</taxon>
        <taxon>lamiids</taxon>
        <taxon>Boraginales</taxon>
        <taxon>Boraginaceae</taxon>
        <taxon>Boraginoideae</taxon>
        <taxon>Lithospermeae</taxon>
        <taxon>Lithospermum</taxon>
    </lineage>
</organism>
<dbReference type="InterPro" id="IPR056980">
    <property type="entry name" value="ARM_RUK"/>
</dbReference>
<dbReference type="EMBL" id="BAABME010003689">
    <property type="protein sequence ID" value="GAA0159780.1"/>
    <property type="molecule type" value="Genomic_DNA"/>
</dbReference>
<dbReference type="Pfam" id="PF23606">
    <property type="entry name" value="HEAT_ULK4"/>
    <property type="match status" value="1"/>
</dbReference>
<evidence type="ECO:0000313" key="3">
    <source>
        <dbReference type="EMBL" id="GAA0159780.1"/>
    </source>
</evidence>
<keyword evidence="4" id="KW-1185">Reference proteome</keyword>
<dbReference type="AlphaFoldDB" id="A0AAV3Q8B7"/>
<sequence length="262" mass="29158">MVFFLNVTSETGQLLTDLKAVSNTCFLPLYPSLVEDDDPIPVYAQKLLVMLIDLKYIRIQDIVHMKTVSQCFGFLFGDFSATNVNNGMLCLALASADELETKMLSQLKVVRKIGNLLEFVWAREMEDFIEPTLGLAEHSCYALLAYMCTEASFADLASECLVSLFRTALREAITGFLSKLPITTSILQSHVGFSHLVVQRLLHALCLSCRYYKAQAMILPICIPEIAKIESIVSKIKSARVQAVADAASRLALELQRLPRSI</sequence>
<feature type="domain" description="RUNKEL ARM-repeat" evidence="2">
    <location>
        <begin position="149"/>
        <end position="260"/>
    </location>
</feature>
<dbReference type="PANTHER" id="PTHR46562">
    <property type="entry name" value="SERINE/THREONINE-KINASE ULK4-LIKE PROTEIN-RELATED"/>
    <property type="match status" value="1"/>
</dbReference>
<dbReference type="Pfam" id="PF24970">
    <property type="entry name" value="ARM_RUK"/>
    <property type="match status" value="2"/>
</dbReference>
<accession>A0AAV3Q8B7</accession>
<dbReference type="Proteomes" id="UP001454036">
    <property type="component" value="Unassembled WGS sequence"/>
</dbReference>
<proteinExistence type="predicted"/>
<evidence type="ECO:0000259" key="2">
    <source>
        <dbReference type="Pfam" id="PF24970"/>
    </source>
</evidence>
<dbReference type="InterPro" id="IPR056981">
    <property type="entry name" value="HEAT_ULK4_RUNKEL"/>
</dbReference>
<feature type="domain" description="RUNKEL ARM-repeat" evidence="2">
    <location>
        <begin position="66"/>
        <end position="136"/>
    </location>
</feature>
<evidence type="ECO:0000313" key="4">
    <source>
        <dbReference type="Proteomes" id="UP001454036"/>
    </source>
</evidence>
<dbReference type="GO" id="GO:0000914">
    <property type="term" value="P:phragmoplast assembly"/>
    <property type="evidence" value="ECO:0007669"/>
    <property type="project" value="InterPro"/>
</dbReference>